<keyword evidence="3" id="KW-1185">Reference proteome</keyword>
<dbReference type="PANTHER" id="PTHR34598">
    <property type="entry name" value="BLL6449 PROTEIN"/>
    <property type="match status" value="1"/>
</dbReference>
<dbReference type="PANTHER" id="PTHR34598:SF3">
    <property type="entry name" value="OXIDOREDUCTASE AN1597"/>
    <property type="match status" value="1"/>
</dbReference>
<evidence type="ECO:0000313" key="3">
    <source>
        <dbReference type="Proteomes" id="UP001285441"/>
    </source>
</evidence>
<name>A0AAE0P500_9PEZI</name>
<protein>
    <submittedName>
        <fullName evidence="2">Uncharacterized protein</fullName>
    </submittedName>
</protein>
<proteinExistence type="inferred from homology"/>
<comment type="caution">
    <text evidence="2">The sequence shown here is derived from an EMBL/GenBank/DDBJ whole genome shotgun (WGS) entry which is preliminary data.</text>
</comment>
<evidence type="ECO:0000313" key="2">
    <source>
        <dbReference type="EMBL" id="KAK3393421.1"/>
    </source>
</evidence>
<comment type="similarity">
    <text evidence="1">Belongs to the asaB hydroxylase/desaturase family.</text>
</comment>
<organism evidence="2 3">
    <name type="scientific">Podospora didyma</name>
    <dbReference type="NCBI Taxonomy" id="330526"/>
    <lineage>
        <taxon>Eukaryota</taxon>
        <taxon>Fungi</taxon>
        <taxon>Dikarya</taxon>
        <taxon>Ascomycota</taxon>
        <taxon>Pezizomycotina</taxon>
        <taxon>Sordariomycetes</taxon>
        <taxon>Sordariomycetidae</taxon>
        <taxon>Sordariales</taxon>
        <taxon>Podosporaceae</taxon>
        <taxon>Podospora</taxon>
    </lineage>
</organism>
<reference evidence="2" key="1">
    <citation type="journal article" date="2023" name="Mol. Phylogenet. Evol.">
        <title>Genome-scale phylogeny and comparative genomics of the fungal order Sordariales.</title>
        <authorList>
            <person name="Hensen N."/>
            <person name="Bonometti L."/>
            <person name="Westerberg I."/>
            <person name="Brannstrom I.O."/>
            <person name="Guillou S."/>
            <person name="Cros-Aarteil S."/>
            <person name="Calhoun S."/>
            <person name="Haridas S."/>
            <person name="Kuo A."/>
            <person name="Mondo S."/>
            <person name="Pangilinan J."/>
            <person name="Riley R."/>
            <person name="LaButti K."/>
            <person name="Andreopoulos B."/>
            <person name="Lipzen A."/>
            <person name="Chen C."/>
            <person name="Yan M."/>
            <person name="Daum C."/>
            <person name="Ng V."/>
            <person name="Clum A."/>
            <person name="Steindorff A."/>
            <person name="Ohm R.A."/>
            <person name="Martin F."/>
            <person name="Silar P."/>
            <person name="Natvig D.O."/>
            <person name="Lalanne C."/>
            <person name="Gautier V."/>
            <person name="Ament-Velasquez S.L."/>
            <person name="Kruys A."/>
            <person name="Hutchinson M.I."/>
            <person name="Powell A.J."/>
            <person name="Barry K."/>
            <person name="Miller A.N."/>
            <person name="Grigoriev I.V."/>
            <person name="Debuchy R."/>
            <person name="Gladieux P."/>
            <person name="Hiltunen Thoren M."/>
            <person name="Johannesson H."/>
        </authorList>
    </citation>
    <scope>NUCLEOTIDE SEQUENCE</scope>
    <source>
        <strain evidence="2">CBS 232.78</strain>
    </source>
</reference>
<dbReference type="NCBIfam" id="NF041278">
    <property type="entry name" value="CmcJ_NvfI_EfuI"/>
    <property type="match status" value="1"/>
</dbReference>
<accession>A0AAE0P500</accession>
<reference evidence="2" key="2">
    <citation type="submission" date="2023-06" db="EMBL/GenBank/DDBJ databases">
        <authorList>
            <consortium name="Lawrence Berkeley National Laboratory"/>
            <person name="Haridas S."/>
            <person name="Hensen N."/>
            <person name="Bonometti L."/>
            <person name="Westerberg I."/>
            <person name="Brannstrom I.O."/>
            <person name="Guillou S."/>
            <person name="Cros-Aarteil S."/>
            <person name="Calhoun S."/>
            <person name="Kuo A."/>
            <person name="Mondo S."/>
            <person name="Pangilinan J."/>
            <person name="Riley R."/>
            <person name="LaButti K."/>
            <person name="Andreopoulos B."/>
            <person name="Lipzen A."/>
            <person name="Chen C."/>
            <person name="Yanf M."/>
            <person name="Daum C."/>
            <person name="Ng V."/>
            <person name="Clum A."/>
            <person name="Steindorff A."/>
            <person name="Ohm R."/>
            <person name="Martin F."/>
            <person name="Silar P."/>
            <person name="Natvig D."/>
            <person name="Lalanne C."/>
            <person name="Gautier V."/>
            <person name="Ament-velasquez S.L."/>
            <person name="Kruys A."/>
            <person name="Hutchinson M.I."/>
            <person name="Powell A.J."/>
            <person name="Barry K."/>
            <person name="Miller A.N."/>
            <person name="Grigoriev I.V."/>
            <person name="Debuchy R."/>
            <person name="Gladieux P."/>
            <person name="Thoren M.H."/>
            <person name="Johannesson H."/>
        </authorList>
    </citation>
    <scope>NUCLEOTIDE SEQUENCE</scope>
    <source>
        <strain evidence="2">CBS 232.78</strain>
    </source>
</reference>
<dbReference type="AlphaFoldDB" id="A0AAE0P500"/>
<dbReference type="InterPro" id="IPR044053">
    <property type="entry name" value="AsaB-like"/>
</dbReference>
<dbReference type="Proteomes" id="UP001285441">
    <property type="component" value="Unassembled WGS sequence"/>
</dbReference>
<sequence>MGHDLVTAVNYYDDPGDGSDPTPVFVGGKTVTNKRALAPVAVTVVDIAGREGDFSLDAHGFQFHRHSSGHTGAFDDEDALCTEYYKECEDLVKEITGAGHLVLAFDHKVRRGPSYWHKLGQNNAASRGPLHRAHVDQSYNGALMRLREVATDEELEEPKLLSHRWQIINVSLTPLQGLQHCNTMRVPNSTNAHVWRPIKTVYKDPLAVADATSVSDTDLVAASIIYTKLTRRMESWTVKHNPDHRWYFKYAQEPDEVVLFKCFDSDETAAARRVPHCAVEDPDHIYGECRESVEVRCMVFF</sequence>
<dbReference type="GO" id="GO:0016491">
    <property type="term" value="F:oxidoreductase activity"/>
    <property type="evidence" value="ECO:0007669"/>
    <property type="project" value="InterPro"/>
</dbReference>
<evidence type="ECO:0000256" key="1">
    <source>
        <dbReference type="ARBA" id="ARBA00023604"/>
    </source>
</evidence>
<dbReference type="EMBL" id="JAULSW010000001">
    <property type="protein sequence ID" value="KAK3393421.1"/>
    <property type="molecule type" value="Genomic_DNA"/>
</dbReference>
<gene>
    <name evidence="2" type="ORF">B0H63DRAFT_386950</name>
</gene>